<reference evidence="2" key="1">
    <citation type="submission" date="2021-02" db="EMBL/GenBank/DDBJ databases">
        <title>Natronogracilivirga saccharolytica gen. nov. sp. nov. a new anaerobic, haloalkiliphilic carbohydrate-fermenting bacterium from soda lake and proposing of Cyclonatronumiaceae fam. nov. in the phylum Balneolaeota.</title>
        <authorList>
            <person name="Zhilina T.N."/>
            <person name="Sorokin D.Y."/>
            <person name="Zavarzina D.G."/>
            <person name="Toshchakov S.V."/>
            <person name="Kublanov I.V."/>
        </authorList>
    </citation>
    <scope>NUCLEOTIDE SEQUENCE</scope>
    <source>
        <strain evidence="2">Z-1702</strain>
    </source>
</reference>
<keyword evidence="1" id="KW-0460">Magnesium</keyword>
<dbReference type="GO" id="GO:0046872">
    <property type="term" value="F:metal ion binding"/>
    <property type="evidence" value="ECO:0007669"/>
    <property type="project" value="UniProtKB-KW"/>
</dbReference>
<keyword evidence="3" id="KW-1185">Reference proteome</keyword>
<dbReference type="EMBL" id="JAFIDN010000008">
    <property type="protein sequence ID" value="MBP3193154.1"/>
    <property type="molecule type" value="Genomic_DNA"/>
</dbReference>
<feature type="binding site" evidence="1">
    <location>
        <position position="216"/>
    </location>
    <ligand>
        <name>Mg(2+)</name>
        <dbReference type="ChEBI" id="CHEBI:18420"/>
        <label>1</label>
        <note>catalytic</note>
    </ligand>
</feature>
<dbReference type="Gene3D" id="3.30.540.10">
    <property type="entry name" value="Fructose-1,6-Bisphosphatase, subunit A, domain 1"/>
    <property type="match status" value="1"/>
</dbReference>
<gene>
    <name evidence="2" type="ORF">NATSA_10805</name>
</gene>
<comment type="cofactor">
    <cofactor evidence="1">
        <name>Mg(2+)</name>
        <dbReference type="ChEBI" id="CHEBI:18420"/>
    </cofactor>
</comment>
<dbReference type="Pfam" id="PF00459">
    <property type="entry name" value="Inositol_P"/>
    <property type="match status" value="1"/>
</dbReference>
<name>A0A8J7RSU0_9BACT</name>
<evidence type="ECO:0000313" key="2">
    <source>
        <dbReference type="EMBL" id="MBP3193154.1"/>
    </source>
</evidence>
<proteinExistence type="predicted"/>
<feature type="binding site" evidence="1">
    <location>
        <position position="72"/>
    </location>
    <ligand>
        <name>Mg(2+)</name>
        <dbReference type="ChEBI" id="CHEBI:18420"/>
        <label>1</label>
        <note>catalytic</note>
    </ligand>
</feature>
<feature type="binding site" evidence="1">
    <location>
        <position position="91"/>
    </location>
    <ligand>
        <name>Mg(2+)</name>
        <dbReference type="ChEBI" id="CHEBI:18420"/>
        <label>1</label>
        <note>catalytic</note>
    </ligand>
</feature>
<dbReference type="PANTHER" id="PTHR43028">
    <property type="entry name" value="3'(2'),5'-BISPHOSPHATE NUCLEOTIDASE 1"/>
    <property type="match status" value="1"/>
</dbReference>
<evidence type="ECO:0000313" key="3">
    <source>
        <dbReference type="Proteomes" id="UP000673975"/>
    </source>
</evidence>
<dbReference type="PRINTS" id="PR00377">
    <property type="entry name" value="IMPHPHTASES"/>
</dbReference>
<dbReference type="PANTHER" id="PTHR43028:SF5">
    <property type="entry name" value="3'(2'),5'-BISPHOSPHATE NUCLEOTIDASE 1"/>
    <property type="match status" value="1"/>
</dbReference>
<protein>
    <submittedName>
        <fullName evidence="2">Uncharacterized protein</fullName>
    </submittedName>
</protein>
<evidence type="ECO:0000256" key="1">
    <source>
        <dbReference type="PIRSR" id="PIRSR600760-2"/>
    </source>
</evidence>
<feature type="binding site" evidence="1">
    <location>
        <position position="94"/>
    </location>
    <ligand>
        <name>Mg(2+)</name>
        <dbReference type="ChEBI" id="CHEBI:18420"/>
        <label>1</label>
        <note>catalytic</note>
    </ligand>
</feature>
<comment type="caution">
    <text evidence="2">The sequence shown here is derived from an EMBL/GenBank/DDBJ whole genome shotgun (WGS) entry which is preliminary data.</text>
</comment>
<dbReference type="Gene3D" id="3.40.190.80">
    <property type="match status" value="1"/>
</dbReference>
<dbReference type="RefSeq" id="WP_210512500.1">
    <property type="nucleotide sequence ID" value="NZ_JAFIDN010000008.1"/>
</dbReference>
<accession>A0A8J7RSU0</accession>
<organism evidence="2 3">
    <name type="scientific">Natronogracilivirga saccharolytica</name>
    <dbReference type="NCBI Taxonomy" id="2812953"/>
    <lineage>
        <taxon>Bacteria</taxon>
        <taxon>Pseudomonadati</taxon>
        <taxon>Balneolota</taxon>
        <taxon>Balneolia</taxon>
        <taxon>Balneolales</taxon>
        <taxon>Cyclonatronaceae</taxon>
        <taxon>Natronogracilivirga</taxon>
    </lineage>
</organism>
<dbReference type="Proteomes" id="UP000673975">
    <property type="component" value="Unassembled WGS sequence"/>
</dbReference>
<dbReference type="SUPFAM" id="SSF56655">
    <property type="entry name" value="Carbohydrate phosphatase"/>
    <property type="match status" value="1"/>
</dbReference>
<feature type="binding site" evidence="1">
    <location>
        <position position="93"/>
    </location>
    <ligand>
        <name>Mg(2+)</name>
        <dbReference type="ChEBI" id="CHEBI:18420"/>
        <label>2</label>
    </ligand>
</feature>
<dbReference type="AlphaFoldDB" id="A0A8J7RSU0"/>
<keyword evidence="1" id="KW-0479">Metal-binding</keyword>
<dbReference type="InterPro" id="IPR000760">
    <property type="entry name" value="Inositol_monophosphatase-like"/>
</dbReference>
<dbReference type="InterPro" id="IPR050725">
    <property type="entry name" value="CysQ/Inositol_MonoPase"/>
</dbReference>
<sequence>MMSEKEFNLRFKWLYPHLEEAGRKLRLYRHNKNFETRYKKDGSKVTSVDEEMSEYWLELLNRAFPGETVVSEEDESSHSYHSKSRLVWYIDPIDGTSKFVDGSPNYFVLISLCVEGEARFGMLYQPERNCILYGNPYVRTRLYTSLHEYREIHHTISWRHQMPLVVKGAEPALRNRLEELTHLPVKRTSAAAHNIIGPLNGPNTGFLSFRKTAYWDLAAPAAIMEAAGFQTRIFSNGEPASYHDGNIFCDRFYCLPPDTPSDIIDYVNGLTF</sequence>